<evidence type="ECO:0000313" key="1">
    <source>
        <dbReference type="EMBL" id="MDC0715791.1"/>
    </source>
</evidence>
<dbReference type="SUPFAM" id="SSF55724">
    <property type="entry name" value="Mog1p/PsbP-like"/>
    <property type="match status" value="1"/>
</dbReference>
<dbReference type="Pfam" id="PF08786">
    <property type="entry name" value="DcrB"/>
    <property type="match status" value="1"/>
</dbReference>
<organism evidence="1 2">
    <name type="scientific">Nannocystis bainbridge</name>
    <dbReference type="NCBI Taxonomy" id="2995303"/>
    <lineage>
        <taxon>Bacteria</taxon>
        <taxon>Pseudomonadati</taxon>
        <taxon>Myxococcota</taxon>
        <taxon>Polyangia</taxon>
        <taxon>Nannocystales</taxon>
        <taxon>Nannocystaceae</taxon>
        <taxon>Nannocystis</taxon>
    </lineage>
</organism>
<accession>A0ABT5DQH2</accession>
<dbReference type="InterPro" id="IPR014894">
    <property type="entry name" value="DcrB/EagT6"/>
</dbReference>
<keyword evidence="2" id="KW-1185">Reference proteome</keyword>
<dbReference type="InterPro" id="IPR016123">
    <property type="entry name" value="Mog1/PsbP_a/b/a-sand"/>
</dbReference>
<comment type="caution">
    <text evidence="1">The sequence shown here is derived from an EMBL/GenBank/DDBJ whole genome shotgun (WGS) entry which is preliminary data.</text>
</comment>
<protein>
    <submittedName>
        <fullName evidence="1">DcrB-related protein</fullName>
    </submittedName>
</protein>
<dbReference type="Proteomes" id="UP001221686">
    <property type="component" value="Unassembled WGS sequence"/>
</dbReference>
<dbReference type="EMBL" id="JAQNDL010000001">
    <property type="protein sequence ID" value="MDC0715791.1"/>
    <property type="molecule type" value="Genomic_DNA"/>
</dbReference>
<gene>
    <name evidence="1" type="ORF">POL25_02735</name>
</gene>
<reference evidence="1 2" key="1">
    <citation type="submission" date="2022-11" db="EMBL/GenBank/DDBJ databases">
        <title>Minimal conservation of predation-associated metabolite biosynthetic gene clusters underscores biosynthetic potential of Myxococcota including descriptions for ten novel species: Archangium lansinium sp. nov., Myxococcus landrumus sp. nov., Nannocystis bai.</title>
        <authorList>
            <person name="Ahearne A."/>
            <person name="Stevens C."/>
            <person name="Dowd S."/>
        </authorList>
    </citation>
    <scope>NUCLEOTIDE SEQUENCE [LARGE SCALE GENOMIC DNA]</scope>
    <source>
        <strain evidence="1 2">BB15-2</strain>
    </source>
</reference>
<dbReference type="RefSeq" id="WP_272084216.1">
    <property type="nucleotide sequence ID" value="NZ_JAQNDL010000001.1"/>
</dbReference>
<dbReference type="Gene3D" id="3.40.1000.10">
    <property type="entry name" value="Mog1/PsbP, alpha/beta/alpha sandwich"/>
    <property type="match status" value="1"/>
</dbReference>
<sequence length="153" mass="16833">MATPNNLINAGEGVQLAVPPTWKRNAMVVFSNGEEGEKGASVVVRRESIDPRTTLQQYMDGMLVEFARTMPEFALIDRRSRTLGSVPAGEFLYTLTARGVEYEQRQVVAIDMKGSVVSIVMSATRKGVREIQPLWDEILATATVTPPADPNRP</sequence>
<name>A0ABT5DQH2_9BACT</name>
<evidence type="ECO:0000313" key="2">
    <source>
        <dbReference type="Proteomes" id="UP001221686"/>
    </source>
</evidence>
<proteinExistence type="predicted"/>